<dbReference type="Pfam" id="PF00083">
    <property type="entry name" value="Sugar_tr"/>
    <property type="match status" value="1"/>
</dbReference>
<name>A0ABU4CEX4_RHOJO</name>
<evidence type="ECO:0000313" key="8">
    <source>
        <dbReference type="EMBL" id="MDV6282109.1"/>
    </source>
</evidence>
<evidence type="ECO:0000256" key="5">
    <source>
        <dbReference type="ARBA" id="ARBA00023136"/>
    </source>
</evidence>
<keyword evidence="3 6" id="KW-0812">Transmembrane</keyword>
<keyword evidence="4 6" id="KW-1133">Transmembrane helix</keyword>
<evidence type="ECO:0000256" key="6">
    <source>
        <dbReference type="SAM" id="Phobius"/>
    </source>
</evidence>
<keyword evidence="2" id="KW-0813">Transport</keyword>
<organism evidence="8 9">
    <name type="scientific">Rhodococcus jostii</name>
    <dbReference type="NCBI Taxonomy" id="132919"/>
    <lineage>
        <taxon>Bacteria</taxon>
        <taxon>Bacillati</taxon>
        <taxon>Actinomycetota</taxon>
        <taxon>Actinomycetes</taxon>
        <taxon>Mycobacteriales</taxon>
        <taxon>Nocardiaceae</taxon>
        <taxon>Rhodococcus</taxon>
    </lineage>
</organism>
<gene>
    <name evidence="8" type="ORF">R3Q59_16555</name>
</gene>
<evidence type="ECO:0000313" key="9">
    <source>
        <dbReference type="Proteomes" id="UP001185737"/>
    </source>
</evidence>
<feature type="transmembrane region" description="Helical" evidence="6">
    <location>
        <begin position="319"/>
        <end position="339"/>
    </location>
</feature>
<feature type="transmembrane region" description="Helical" evidence="6">
    <location>
        <begin position="63"/>
        <end position="88"/>
    </location>
</feature>
<dbReference type="PROSITE" id="PS50850">
    <property type="entry name" value="MFS"/>
    <property type="match status" value="1"/>
</dbReference>
<feature type="domain" description="Major facilitator superfamily (MFS) profile" evidence="7">
    <location>
        <begin position="30"/>
        <end position="458"/>
    </location>
</feature>
<feature type="transmembrane region" description="Helical" evidence="6">
    <location>
        <begin position="26"/>
        <end position="43"/>
    </location>
</feature>
<proteinExistence type="predicted"/>
<evidence type="ECO:0000256" key="4">
    <source>
        <dbReference type="ARBA" id="ARBA00022989"/>
    </source>
</evidence>
<dbReference type="Gene3D" id="1.20.1250.20">
    <property type="entry name" value="MFS general substrate transporter like domains"/>
    <property type="match status" value="1"/>
</dbReference>
<feature type="transmembrane region" description="Helical" evidence="6">
    <location>
        <begin position="283"/>
        <end position="307"/>
    </location>
</feature>
<dbReference type="PANTHER" id="PTHR23511:SF34">
    <property type="entry name" value="SYNAPTIC VESICLE GLYCOPROTEIN 2"/>
    <property type="match status" value="1"/>
</dbReference>
<comment type="caution">
    <text evidence="8">The sequence shown here is derived from an EMBL/GenBank/DDBJ whole genome shotgun (WGS) entry which is preliminary data.</text>
</comment>
<protein>
    <submittedName>
        <fullName evidence="8">MFS transporter</fullName>
    </submittedName>
</protein>
<feature type="transmembrane region" description="Helical" evidence="6">
    <location>
        <begin position="95"/>
        <end position="115"/>
    </location>
</feature>
<evidence type="ECO:0000259" key="7">
    <source>
        <dbReference type="PROSITE" id="PS50850"/>
    </source>
</evidence>
<comment type="subcellular location">
    <subcellularLocation>
        <location evidence="1">Cell membrane</location>
        <topology evidence="1">Multi-pass membrane protein</topology>
    </subcellularLocation>
</comment>
<feature type="transmembrane region" description="Helical" evidence="6">
    <location>
        <begin position="154"/>
        <end position="178"/>
    </location>
</feature>
<keyword evidence="5 6" id="KW-0472">Membrane</keyword>
<feature type="transmembrane region" description="Helical" evidence="6">
    <location>
        <begin position="190"/>
        <end position="209"/>
    </location>
</feature>
<feature type="transmembrane region" description="Helical" evidence="6">
    <location>
        <begin position="121"/>
        <end position="142"/>
    </location>
</feature>
<dbReference type="InterPro" id="IPR036259">
    <property type="entry name" value="MFS_trans_sf"/>
</dbReference>
<dbReference type="SUPFAM" id="SSF103473">
    <property type="entry name" value="MFS general substrate transporter"/>
    <property type="match status" value="1"/>
</dbReference>
<feature type="transmembrane region" description="Helical" evidence="6">
    <location>
        <begin position="346"/>
        <end position="363"/>
    </location>
</feature>
<accession>A0ABU4CEX4</accession>
<feature type="transmembrane region" description="Helical" evidence="6">
    <location>
        <begin position="430"/>
        <end position="450"/>
    </location>
</feature>
<dbReference type="InterPro" id="IPR020846">
    <property type="entry name" value="MFS_dom"/>
</dbReference>
<sequence length="478" mass="50326">MSSPAQSTHRFAQLDAALERTPTTSAHYRVFLMVAAGSLFNVIEQYNAGYASPVLRDLWGLSATAVSALSTATFLAMAAGSLATGYLADRFGRKYLFMVNVGLYTAGSILAALAPNYLTLLIARVIIGVGLGGEIGLGYTVLAEIVKAKVRGAFASCLALISSGVGVFAASGLAALILGPLSTPLGGESIAWRWLFGIMVIPAFLILFFRRYIPETPRYLLRQGQVEEVNAILSRFAAGKLSDGAGVETKTWITAPEGTRVSVGQEKVSFSELFVAGLRRRTFVAWALTLAQFGGFATFAIFTPALFEARGLSVSSSLLFATVANFAGLIGAAVGVLTAQYMRRRTVYLIGGAVLAFTIVALATTSSAVLTLTLAALMQFVFQTVNSTNWCYLPELFPTRVRAVGAGTATTVGMLASGFGPLVAGALIDGYGIGAVFLFLGVLVSVFCIASRFGPETKGIDLIEGTTDMEEERDPIGA</sequence>
<evidence type="ECO:0000256" key="1">
    <source>
        <dbReference type="ARBA" id="ARBA00004651"/>
    </source>
</evidence>
<dbReference type="PANTHER" id="PTHR23511">
    <property type="entry name" value="SYNAPTIC VESICLE GLYCOPROTEIN 2"/>
    <property type="match status" value="1"/>
</dbReference>
<dbReference type="RefSeq" id="WP_317568909.1">
    <property type="nucleotide sequence ID" value="NZ_JAWLKA010000008.1"/>
</dbReference>
<dbReference type="Proteomes" id="UP001185737">
    <property type="component" value="Unassembled WGS sequence"/>
</dbReference>
<dbReference type="InterPro" id="IPR005828">
    <property type="entry name" value="MFS_sugar_transport-like"/>
</dbReference>
<keyword evidence="9" id="KW-1185">Reference proteome</keyword>
<dbReference type="EMBL" id="JAWLKA010000008">
    <property type="protein sequence ID" value="MDV6282109.1"/>
    <property type="molecule type" value="Genomic_DNA"/>
</dbReference>
<reference evidence="8 9" key="1">
    <citation type="submission" date="2023-10" db="EMBL/GenBank/DDBJ databases">
        <title>Development of a sustainable strategy for remediation of hydrocarbon-contaminated territories based on the waste exchange concept.</title>
        <authorList>
            <person name="Krivoruchko A."/>
        </authorList>
    </citation>
    <scope>NUCLEOTIDE SEQUENCE [LARGE SCALE GENOMIC DNA]</scope>
    <source>
        <strain evidence="8 9">IEGM 60</strain>
    </source>
</reference>
<evidence type="ECO:0000256" key="2">
    <source>
        <dbReference type="ARBA" id="ARBA00022448"/>
    </source>
</evidence>
<evidence type="ECO:0000256" key="3">
    <source>
        <dbReference type="ARBA" id="ARBA00022692"/>
    </source>
</evidence>